<keyword evidence="5" id="KW-1185">Reference proteome</keyword>
<gene>
    <name evidence="3" type="ORF">CCAP1982_LOCUS2747</name>
</gene>
<dbReference type="Gene3D" id="3.80.10.10">
    <property type="entry name" value="Ribonuclease Inhibitor"/>
    <property type="match status" value="1"/>
</dbReference>
<dbReference type="Pfam" id="PF12937">
    <property type="entry name" value="F-box-like"/>
    <property type="match status" value="1"/>
</dbReference>
<dbReference type="InterPro" id="IPR036047">
    <property type="entry name" value="F-box-like_dom_sf"/>
</dbReference>
<evidence type="ECO:0000313" key="3">
    <source>
        <dbReference type="EMBL" id="CAD6993962.1"/>
    </source>
</evidence>
<reference evidence="4" key="2">
    <citation type="journal article" date="2014" name="BMC Genomics">
        <title>A genomic perspective to assessing quality of mass-reared SIT flies used in Mediterranean fruit fly (Ceratitis capitata) eradication in California.</title>
        <authorList>
            <person name="Calla B."/>
            <person name="Hall B."/>
            <person name="Hou S."/>
            <person name="Geib S.M."/>
        </authorList>
    </citation>
    <scope>NUCLEOTIDE SEQUENCE</scope>
</reference>
<proteinExistence type="evidence at transcript level"/>
<accession>W8BJF7</accession>
<feature type="compositionally biased region" description="Low complexity" evidence="1">
    <location>
        <begin position="372"/>
        <end position="398"/>
    </location>
</feature>
<feature type="region of interest" description="Disordered" evidence="1">
    <location>
        <begin position="1"/>
        <end position="49"/>
    </location>
</feature>
<feature type="compositionally biased region" description="Polar residues" evidence="1">
    <location>
        <begin position="35"/>
        <end position="45"/>
    </location>
</feature>
<evidence type="ECO:0000313" key="5">
    <source>
        <dbReference type="Proteomes" id="UP000606786"/>
    </source>
</evidence>
<organism evidence="4">
    <name type="scientific">Ceratitis capitata</name>
    <name type="common">Mediterranean fruit fly</name>
    <name type="synonym">Tephritis capitata</name>
    <dbReference type="NCBI Taxonomy" id="7213"/>
    <lineage>
        <taxon>Eukaryota</taxon>
        <taxon>Metazoa</taxon>
        <taxon>Ecdysozoa</taxon>
        <taxon>Arthropoda</taxon>
        <taxon>Hexapoda</taxon>
        <taxon>Insecta</taxon>
        <taxon>Pterygota</taxon>
        <taxon>Neoptera</taxon>
        <taxon>Endopterygota</taxon>
        <taxon>Diptera</taxon>
        <taxon>Brachycera</taxon>
        <taxon>Muscomorpha</taxon>
        <taxon>Tephritoidea</taxon>
        <taxon>Tephritidae</taxon>
        <taxon>Ceratitis</taxon>
        <taxon>Ceratitis</taxon>
    </lineage>
</organism>
<dbReference type="PANTHER" id="PTHR13318:SF190">
    <property type="entry name" value="PARTNER OF PAIRED, ISOFORM B"/>
    <property type="match status" value="1"/>
</dbReference>
<dbReference type="EMBL" id="GAMC01016808">
    <property type="protein sequence ID" value="JAB89747.1"/>
    <property type="molecule type" value="mRNA"/>
</dbReference>
<dbReference type="AlphaFoldDB" id="W8BJF7"/>
<dbReference type="CDD" id="cd09917">
    <property type="entry name" value="F-box_SF"/>
    <property type="match status" value="1"/>
</dbReference>
<evidence type="ECO:0000259" key="2">
    <source>
        <dbReference type="PROSITE" id="PS50181"/>
    </source>
</evidence>
<dbReference type="SMART" id="SM00256">
    <property type="entry name" value="FBOX"/>
    <property type="match status" value="1"/>
</dbReference>
<feature type="domain" description="F-box" evidence="2">
    <location>
        <begin position="64"/>
        <end position="110"/>
    </location>
</feature>
<dbReference type="OrthoDB" id="9856535at2759"/>
<dbReference type="EMBL" id="CAJHJT010000001">
    <property type="protein sequence ID" value="CAD6993962.1"/>
    <property type="molecule type" value="Genomic_DNA"/>
</dbReference>
<reference evidence="4" key="1">
    <citation type="submission" date="2013-07" db="EMBL/GenBank/DDBJ databases">
        <authorList>
            <person name="Geib S."/>
        </authorList>
    </citation>
    <scope>NUCLEOTIDE SEQUENCE</scope>
</reference>
<dbReference type="InterPro" id="IPR001810">
    <property type="entry name" value="F-box_dom"/>
</dbReference>
<dbReference type="InterPro" id="IPR032675">
    <property type="entry name" value="LRR_dom_sf"/>
</dbReference>
<dbReference type="Proteomes" id="UP000606786">
    <property type="component" value="Unassembled WGS sequence"/>
</dbReference>
<name>W8BJF7_CERCA</name>
<evidence type="ECO:0000313" key="4">
    <source>
        <dbReference type="EMBL" id="JAB89749.1"/>
    </source>
</evidence>
<dbReference type="Gene3D" id="1.20.1280.50">
    <property type="match status" value="1"/>
</dbReference>
<feature type="compositionally biased region" description="Polar residues" evidence="1">
    <location>
        <begin position="399"/>
        <end position="409"/>
    </location>
</feature>
<dbReference type="GO" id="GO:0031146">
    <property type="term" value="P:SCF-dependent proteasomal ubiquitin-dependent protein catabolic process"/>
    <property type="evidence" value="ECO:0007669"/>
    <property type="project" value="TreeGrafter"/>
</dbReference>
<dbReference type="SUPFAM" id="SSF52047">
    <property type="entry name" value="RNI-like"/>
    <property type="match status" value="1"/>
</dbReference>
<feature type="compositionally biased region" description="Low complexity" evidence="1">
    <location>
        <begin position="345"/>
        <end position="357"/>
    </location>
</feature>
<dbReference type="GO" id="GO:0019005">
    <property type="term" value="C:SCF ubiquitin ligase complex"/>
    <property type="evidence" value="ECO:0007669"/>
    <property type="project" value="TreeGrafter"/>
</dbReference>
<sequence length="603" mass="68640">MDSGVEEVLHQIQDNFDGNKIQRKRRRSENDDQENSSNPSTSDNGATPDYVPVAKFRGIDEIDKISIEDFPDEILYEIFKHLDSWSYYSLMNCCNRFHTLLMDRRFWQHIDLSQKLLPLGILEYVMERTHPGTTCLKLQGPSRQYTNTEILKFNKTLADTFTLRSTQLSVLELRGVTVDLKNVRIANFPRTLKRLVLRDCNICKPEEEQSIFAGIHTHLVNLEELGIEFSDWFEPYYIMMISKMPLLRWLSLKGCPRLGDFIPYGSMAARFGFKKLAYLDLRYTPITDSDIQCFNVVLTLKELLLDCPLASRDTENKNASAKKTINKCATNEDDCQPSTSRANTSNDDSPSSSGSDDVQPLEIRDDSDLEQPSCSSPQLTLSSSNTSSSSVSPFASPSHLPQDQATDNNPPEPAGNVPSRSRFLPRPDQVILLDFVSRRPSVRHVRPPPNLDNHFDQMLHHPLFWNIINPLERESRWSRSLTGPGHHPCYRQYPISDRGICCFGRPQNPVEQGVIWIRIGNRPSENSFERLSVRNYKKVTDISLHHLVQCSPDLIYLDLSGTSVTREGVKRFKAGKPECQIIADHLIGTSNDNCSTNQDTTTD</sequence>
<dbReference type="PROSITE" id="PS50181">
    <property type="entry name" value="FBOX"/>
    <property type="match status" value="1"/>
</dbReference>
<dbReference type="EMBL" id="GAMC01016806">
    <property type="protein sequence ID" value="JAB89749.1"/>
    <property type="molecule type" value="mRNA"/>
</dbReference>
<evidence type="ECO:0000256" key="1">
    <source>
        <dbReference type="SAM" id="MobiDB-lite"/>
    </source>
</evidence>
<dbReference type="PANTHER" id="PTHR13318">
    <property type="entry name" value="PARTNER OF PAIRED, ISOFORM B-RELATED"/>
    <property type="match status" value="1"/>
</dbReference>
<protein>
    <submittedName>
        <fullName evidence="3">(Mediterranean fruit fly) hypothetical protein</fullName>
    </submittedName>
</protein>
<dbReference type="SUPFAM" id="SSF81383">
    <property type="entry name" value="F-box domain"/>
    <property type="match status" value="1"/>
</dbReference>
<feature type="region of interest" description="Disordered" evidence="1">
    <location>
        <begin position="330"/>
        <end position="423"/>
    </location>
</feature>
<reference evidence="3" key="3">
    <citation type="submission" date="2020-11" db="EMBL/GenBank/DDBJ databases">
        <authorList>
            <person name="Whitehead M."/>
        </authorList>
    </citation>
    <scope>NUCLEOTIDE SEQUENCE</scope>
    <source>
        <strain evidence="3">EGII</strain>
    </source>
</reference>